<dbReference type="EMBL" id="FUWM01000006">
    <property type="protein sequence ID" value="SJZ41313.1"/>
    <property type="molecule type" value="Genomic_DNA"/>
</dbReference>
<gene>
    <name evidence="2" type="ORF">SAMN02745118_00763</name>
</gene>
<dbReference type="RefSeq" id="WP_078809259.1">
    <property type="nucleotide sequence ID" value="NZ_FUWM01000006.1"/>
</dbReference>
<sequence>MKRNEALQKLKENLNNKNLIKHSIAVEAGMEELAKHFDKDVKKWGLAGLLHDIDYEETKDEPNKHSIIGAKMLEELGLSDEIVYAVKVHNEAHDLPRKSEMDKALYAVDPLTGLIVASTLIHPEKKLDVVDVDFVMNRFDETSFARGANREQIKACNELDLDLDDFIELVLVGMQSKSDELGL</sequence>
<dbReference type="OrthoDB" id="9801160at2"/>
<accession>A0A1T4KG44</accession>
<proteinExistence type="predicted"/>
<dbReference type="PANTHER" id="PTHR38659">
    <property type="entry name" value="METAL-DEPENDENT PHOSPHOHYDROLASE"/>
    <property type="match status" value="1"/>
</dbReference>
<evidence type="ECO:0000313" key="2">
    <source>
        <dbReference type="EMBL" id="SJZ41313.1"/>
    </source>
</evidence>
<dbReference type="Pfam" id="PF01966">
    <property type="entry name" value="HD"/>
    <property type="match status" value="1"/>
</dbReference>
<dbReference type="InterPro" id="IPR006674">
    <property type="entry name" value="HD_domain"/>
</dbReference>
<dbReference type="SMART" id="SM00471">
    <property type="entry name" value="HDc"/>
    <property type="match status" value="1"/>
</dbReference>
<dbReference type="CDD" id="cd00077">
    <property type="entry name" value="HDc"/>
    <property type="match status" value="1"/>
</dbReference>
<dbReference type="PANTHER" id="PTHR38659:SF1">
    <property type="entry name" value="METAL DEPENDENT PHOSPHOHYDROLASE"/>
    <property type="match status" value="1"/>
</dbReference>
<dbReference type="NCBIfam" id="TIGR00277">
    <property type="entry name" value="HDIG"/>
    <property type="match status" value="1"/>
</dbReference>
<dbReference type="STRING" id="142842.SAMN02745118_00763"/>
<reference evidence="3" key="1">
    <citation type="submission" date="2017-02" db="EMBL/GenBank/DDBJ databases">
        <authorList>
            <person name="Varghese N."/>
            <person name="Submissions S."/>
        </authorList>
    </citation>
    <scope>NUCLEOTIDE SEQUENCE [LARGE SCALE GENOMIC DNA]</scope>
    <source>
        <strain evidence="3">ATCC BAA-73</strain>
    </source>
</reference>
<organism evidence="2 3">
    <name type="scientific">Selenihalanaerobacter shriftii</name>
    <dbReference type="NCBI Taxonomy" id="142842"/>
    <lineage>
        <taxon>Bacteria</taxon>
        <taxon>Bacillati</taxon>
        <taxon>Bacillota</taxon>
        <taxon>Clostridia</taxon>
        <taxon>Halanaerobiales</taxon>
        <taxon>Halobacteroidaceae</taxon>
        <taxon>Selenihalanaerobacter</taxon>
    </lineage>
</organism>
<evidence type="ECO:0000259" key="1">
    <source>
        <dbReference type="SMART" id="SM00471"/>
    </source>
</evidence>
<feature type="domain" description="HD/PDEase" evidence="1">
    <location>
        <begin position="15"/>
        <end position="123"/>
    </location>
</feature>
<evidence type="ECO:0000313" key="3">
    <source>
        <dbReference type="Proteomes" id="UP000190625"/>
    </source>
</evidence>
<dbReference type="Proteomes" id="UP000190625">
    <property type="component" value="Unassembled WGS sequence"/>
</dbReference>
<dbReference type="AlphaFoldDB" id="A0A1T4KG44"/>
<dbReference type="Gene3D" id="1.10.3210.10">
    <property type="entry name" value="Hypothetical protein af1432"/>
    <property type="match status" value="1"/>
</dbReference>
<dbReference type="InterPro" id="IPR003607">
    <property type="entry name" value="HD/PDEase_dom"/>
</dbReference>
<dbReference type="SUPFAM" id="SSF109604">
    <property type="entry name" value="HD-domain/PDEase-like"/>
    <property type="match status" value="1"/>
</dbReference>
<name>A0A1T4KG44_9FIRM</name>
<keyword evidence="3" id="KW-1185">Reference proteome</keyword>
<protein>
    <submittedName>
        <fullName evidence="2">HDIG domain-containing protein</fullName>
    </submittedName>
</protein>
<dbReference type="InterPro" id="IPR006675">
    <property type="entry name" value="HDIG_dom"/>
</dbReference>